<dbReference type="EMBL" id="CASHSV030000001">
    <property type="protein sequence ID" value="CAJ2631768.1"/>
    <property type="molecule type" value="Genomic_DNA"/>
</dbReference>
<accession>A0ACB0IIK1</accession>
<protein>
    <submittedName>
        <fullName evidence="1">Uncharacterized protein</fullName>
    </submittedName>
</protein>
<comment type="caution">
    <text evidence="1">The sequence shown here is derived from an EMBL/GenBank/DDBJ whole genome shotgun (WGS) entry which is preliminary data.</text>
</comment>
<gene>
    <name evidence="1" type="ORF">MILVUS5_LOCUS3222</name>
</gene>
<dbReference type="Proteomes" id="UP001177021">
    <property type="component" value="Unassembled WGS sequence"/>
</dbReference>
<evidence type="ECO:0000313" key="1">
    <source>
        <dbReference type="EMBL" id="CAJ2631768.1"/>
    </source>
</evidence>
<reference evidence="1" key="1">
    <citation type="submission" date="2023-10" db="EMBL/GenBank/DDBJ databases">
        <authorList>
            <person name="Rodriguez Cubillos JULIANA M."/>
            <person name="De Vega J."/>
        </authorList>
    </citation>
    <scope>NUCLEOTIDE SEQUENCE</scope>
</reference>
<evidence type="ECO:0000313" key="2">
    <source>
        <dbReference type="Proteomes" id="UP001177021"/>
    </source>
</evidence>
<proteinExistence type="predicted"/>
<organism evidence="1 2">
    <name type="scientific">Trifolium pratense</name>
    <name type="common">Red clover</name>
    <dbReference type="NCBI Taxonomy" id="57577"/>
    <lineage>
        <taxon>Eukaryota</taxon>
        <taxon>Viridiplantae</taxon>
        <taxon>Streptophyta</taxon>
        <taxon>Embryophyta</taxon>
        <taxon>Tracheophyta</taxon>
        <taxon>Spermatophyta</taxon>
        <taxon>Magnoliopsida</taxon>
        <taxon>eudicotyledons</taxon>
        <taxon>Gunneridae</taxon>
        <taxon>Pentapetalae</taxon>
        <taxon>rosids</taxon>
        <taxon>fabids</taxon>
        <taxon>Fabales</taxon>
        <taxon>Fabaceae</taxon>
        <taxon>Papilionoideae</taxon>
        <taxon>50 kb inversion clade</taxon>
        <taxon>NPAAA clade</taxon>
        <taxon>Hologalegina</taxon>
        <taxon>IRL clade</taxon>
        <taxon>Trifolieae</taxon>
        <taxon>Trifolium</taxon>
    </lineage>
</organism>
<name>A0ACB0IIK1_TRIPR</name>
<keyword evidence="2" id="KW-1185">Reference proteome</keyword>
<sequence>MSHAIKKGFRFKWFVIRHDLQWDIMGLLDLCSVPTLPCFCTVVLLAIFCILDAL</sequence>